<gene>
    <name evidence="2" type="ORF">JFN88_19995</name>
</gene>
<feature type="region of interest" description="Disordered" evidence="1">
    <location>
        <begin position="58"/>
        <end position="129"/>
    </location>
</feature>
<dbReference type="RefSeq" id="WP_199021033.1">
    <property type="nucleotide sequence ID" value="NZ_JAELUP010000103.1"/>
</dbReference>
<dbReference type="Proteomes" id="UP000640274">
    <property type="component" value="Unassembled WGS sequence"/>
</dbReference>
<accession>A0A934JAY6</accession>
<organism evidence="2 3">
    <name type="scientific">Paenibacillus roseus</name>
    <dbReference type="NCBI Taxonomy" id="2798579"/>
    <lineage>
        <taxon>Bacteria</taxon>
        <taxon>Bacillati</taxon>
        <taxon>Bacillota</taxon>
        <taxon>Bacilli</taxon>
        <taxon>Bacillales</taxon>
        <taxon>Paenibacillaceae</taxon>
        <taxon>Paenibacillus</taxon>
    </lineage>
</organism>
<protein>
    <submittedName>
        <fullName evidence="2">Uncharacterized protein</fullName>
    </submittedName>
</protein>
<proteinExistence type="predicted"/>
<reference evidence="2" key="1">
    <citation type="submission" date="2020-12" db="EMBL/GenBank/DDBJ databases">
        <authorList>
            <person name="Huq M.A."/>
        </authorList>
    </citation>
    <scope>NUCLEOTIDE SEQUENCE</scope>
    <source>
        <strain evidence="2">MAHUQ-46</strain>
    </source>
</reference>
<evidence type="ECO:0000313" key="3">
    <source>
        <dbReference type="Proteomes" id="UP000640274"/>
    </source>
</evidence>
<name>A0A934JAY6_9BACL</name>
<keyword evidence="3" id="KW-1185">Reference proteome</keyword>
<evidence type="ECO:0000256" key="1">
    <source>
        <dbReference type="SAM" id="MobiDB-lite"/>
    </source>
</evidence>
<comment type="caution">
    <text evidence="2">The sequence shown here is derived from an EMBL/GenBank/DDBJ whole genome shotgun (WGS) entry which is preliminary data.</text>
</comment>
<sequence length="129" mass="14282">MRWTAFMVGGVVGLAAAAVWAHKRPATFNWMSHAVGDAMSNMRERRMSKMMEMGLESFASKEHESSTGAHVSKASHKAAKSSVGKMASKSHNKNHPESWERIEQLVESDPVAKREAEKIMAESLTETTH</sequence>
<dbReference type="EMBL" id="JAELUP010000103">
    <property type="protein sequence ID" value="MBJ6363493.1"/>
    <property type="molecule type" value="Genomic_DNA"/>
</dbReference>
<feature type="compositionally biased region" description="Basic and acidic residues" evidence="1">
    <location>
        <begin position="94"/>
        <end position="120"/>
    </location>
</feature>
<dbReference type="AlphaFoldDB" id="A0A934JAY6"/>
<evidence type="ECO:0000313" key="2">
    <source>
        <dbReference type="EMBL" id="MBJ6363493.1"/>
    </source>
</evidence>